<feature type="chain" id="PRO_5005208078" evidence="1">
    <location>
        <begin position="24"/>
        <end position="279"/>
    </location>
</feature>
<dbReference type="InterPro" id="IPR013022">
    <property type="entry name" value="Xyl_isomerase-like_TIM-brl"/>
</dbReference>
<keyword evidence="3" id="KW-0413">Isomerase</keyword>
<evidence type="ECO:0000259" key="2">
    <source>
        <dbReference type="Pfam" id="PF01261"/>
    </source>
</evidence>
<dbReference type="KEGG" id="camu:CA2015_3745"/>
<dbReference type="RefSeq" id="WP_048643257.1">
    <property type="nucleotide sequence ID" value="NZ_CP012040.1"/>
</dbReference>
<dbReference type="Proteomes" id="UP000036520">
    <property type="component" value="Chromosome"/>
</dbReference>
<dbReference type="PANTHER" id="PTHR12110:SF41">
    <property type="entry name" value="INOSOSE DEHYDRATASE"/>
    <property type="match status" value="1"/>
</dbReference>
<dbReference type="AlphaFoldDB" id="A0A0H4PFW9"/>
<dbReference type="Gene3D" id="3.20.20.150">
    <property type="entry name" value="Divalent-metal-dependent TIM barrel enzymes"/>
    <property type="match status" value="1"/>
</dbReference>
<evidence type="ECO:0000313" key="3">
    <source>
        <dbReference type="EMBL" id="AKP53119.1"/>
    </source>
</evidence>
<dbReference type="Pfam" id="PF01261">
    <property type="entry name" value="AP_endonuc_2"/>
    <property type="match status" value="1"/>
</dbReference>
<name>A0A0H4PFW9_9BACT</name>
<dbReference type="PANTHER" id="PTHR12110">
    <property type="entry name" value="HYDROXYPYRUVATE ISOMERASE"/>
    <property type="match status" value="1"/>
</dbReference>
<protein>
    <submittedName>
        <fullName evidence="3">Xylose isomerase domain-containing protein TIM barrel</fullName>
    </submittedName>
</protein>
<dbReference type="InterPro" id="IPR050312">
    <property type="entry name" value="IolE/XylAMocC-like"/>
</dbReference>
<evidence type="ECO:0000256" key="1">
    <source>
        <dbReference type="SAM" id="SignalP"/>
    </source>
</evidence>
<dbReference type="STRING" id="320787.CA2015_3745"/>
<dbReference type="SUPFAM" id="SSF51658">
    <property type="entry name" value="Xylose isomerase-like"/>
    <property type="match status" value="1"/>
</dbReference>
<dbReference type="OrthoDB" id="1121759at2"/>
<organism evidence="3 4">
    <name type="scientific">Cyclobacterium amurskyense</name>
    <dbReference type="NCBI Taxonomy" id="320787"/>
    <lineage>
        <taxon>Bacteria</taxon>
        <taxon>Pseudomonadati</taxon>
        <taxon>Bacteroidota</taxon>
        <taxon>Cytophagia</taxon>
        <taxon>Cytophagales</taxon>
        <taxon>Cyclobacteriaceae</taxon>
        <taxon>Cyclobacterium</taxon>
    </lineage>
</organism>
<sequence>MNNKSFKLGLFSLFLMLSFHNQAQEGMPKGWKVGSQAYTFRLFSLEETLEKLNSIGVKYVEMYPGQKISKSGNETTDFKSITADGKAKIKALLKKYDIEAVGYGVVNASDEDLHKLFDFAKELGIGILTSEAKPNQFDQIEKLCEEYQIKLALHNHPVPSYYWHPEVASRMLEGRSELMGVCADIGHWVRSGLNPVDCLKQLEGRVISLHIKDLNKFGVRDAHDLPWGTGTSNVAGVIHELHRQGFEGAFSAEYEHNWENNLPDVEESIAYFKRVAAQL</sequence>
<feature type="signal peptide" evidence="1">
    <location>
        <begin position="1"/>
        <end position="23"/>
    </location>
</feature>
<dbReference type="InterPro" id="IPR036237">
    <property type="entry name" value="Xyl_isomerase-like_sf"/>
</dbReference>
<dbReference type="GO" id="GO:0016853">
    <property type="term" value="F:isomerase activity"/>
    <property type="evidence" value="ECO:0007669"/>
    <property type="project" value="UniProtKB-KW"/>
</dbReference>
<feature type="domain" description="Xylose isomerase-like TIM barrel" evidence="2">
    <location>
        <begin position="50"/>
        <end position="274"/>
    </location>
</feature>
<gene>
    <name evidence="3" type="ORF">CA2015_3745</name>
</gene>
<keyword evidence="1" id="KW-0732">Signal</keyword>
<proteinExistence type="predicted"/>
<keyword evidence="4" id="KW-1185">Reference proteome</keyword>
<dbReference type="EMBL" id="CP012040">
    <property type="protein sequence ID" value="AKP53119.1"/>
    <property type="molecule type" value="Genomic_DNA"/>
</dbReference>
<evidence type="ECO:0000313" key="4">
    <source>
        <dbReference type="Proteomes" id="UP000036520"/>
    </source>
</evidence>
<accession>A0A0H4PFW9</accession>
<reference evidence="3 4" key="1">
    <citation type="submission" date="2015-07" db="EMBL/GenBank/DDBJ databases">
        <authorList>
            <person name="Kim K.M."/>
        </authorList>
    </citation>
    <scope>NUCLEOTIDE SEQUENCE [LARGE SCALE GENOMIC DNA]</scope>
    <source>
        <strain evidence="3 4">KCTC 12363</strain>
    </source>
</reference>